<evidence type="ECO:0000256" key="1">
    <source>
        <dbReference type="SAM" id="MobiDB-lite"/>
    </source>
</evidence>
<evidence type="ECO:0000313" key="3">
    <source>
        <dbReference type="Proteomes" id="UP000789831"/>
    </source>
</evidence>
<accession>A0A9N9H6U7</accession>
<dbReference type="EMBL" id="CAJVPL010005407">
    <property type="protein sequence ID" value="CAG8657828.1"/>
    <property type="molecule type" value="Genomic_DNA"/>
</dbReference>
<comment type="caution">
    <text evidence="2">The sequence shown here is derived from an EMBL/GenBank/DDBJ whole genome shotgun (WGS) entry which is preliminary data.</text>
</comment>
<organism evidence="2 3">
    <name type="scientific">Ambispora gerdemannii</name>
    <dbReference type="NCBI Taxonomy" id="144530"/>
    <lineage>
        <taxon>Eukaryota</taxon>
        <taxon>Fungi</taxon>
        <taxon>Fungi incertae sedis</taxon>
        <taxon>Mucoromycota</taxon>
        <taxon>Glomeromycotina</taxon>
        <taxon>Glomeromycetes</taxon>
        <taxon>Archaeosporales</taxon>
        <taxon>Ambisporaceae</taxon>
        <taxon>Ambispora</taxon>
    </lineage>
</organism>
<protein>
    <submittedName>
        <fullName evidence="2">5709_t:CDS:1</fullName>
    </submittedName>
</protein>
<evidence type="ECO:0000313" key="2">
    <source>
        <dbReference type="EMBL" id="CAG8657828.1"/>
    </source>
</evidence>
<dbReference type="OrthoDB" id="2379098at2759"/>
<feature type="region of interest" description="Disordered" evidence="1">
    <location>
        <begin position="32"/>
        <end position="64"/>
    </location>
</feature>
<feature type="non-terminal residue" evidence="2">
    <location>
        <position position="207"/>
    </location>
</feature>
<gene>
    <name evidence="2" type="ORF">AGERDE_LOCUS11674</name>
</gene>
<proteinExistence type="predicted"/>
<dbReference type="AlphaFoldDB" id="A0A9N9H6U7"/>
<reference evidence="2" key="1">
    <citation type="submission" date="2021-06" db="EMBL/GenBank/DDBJ databases">
        <authorList>
            <person name="Kallberg Y."/>
            <person name="Tangrot J."/>
            <person name="Rosling A."/>
        </authorList>
    </citation>
    <scope>NUCLEOTIDE SEQUENCE</scope>
    <source>
        <strain evidence="2">MT106</strain>
    </source>
</reference>
<sequence>MPKKKKSIKLLEQYNNKRQKLTQKRREEKIISEGEGEAISEGEEFEEQFSDSEFDDQEEENERINEEEEKIRTRLLTTALVWKEPERENTRIIKGVPKTTYYRKFGASGMLATAAKETHKITNFFGPMAGSSTLVSSASSGVSNKLDDEIIQLREDLLKNGRVLTALEYNERRAVYEYLMRLDNDHGKMKASQETANMVYISPRPHR</sequence>
<name>A0A9N9H6U7_9GLOM</name>
<keyword evidence="3" id="KW-1185">Reference proteome</keyword>
<feature type="compositionally biased region" description="Acidic residues" evidence="1">
    <location>
        <begin position="34"/>
        <end position="64"/>
    </location>
</feature>
<dbReference type="Proteomes" id="UP000789831">
    <property type="component" value="Unassembled WGS sequence"/>
</dbReference>